<dbReference type="Pfam" id="PF17939">
    <property type="entry name" value="TetR_C_30"/>
    <property type="match status" value="1"/>
</dbReference>
<feature type="domain" description="HTH tetR-type" evidence="4">
    <location>
        <begin position="18"/>
        <end position="78"/>
    </location>
</feature>
<feature type="DNA-binding region" description="H-T-H motif" evidence="2">
    <location>
        <begin position="41"/>
        <end position="60"/>
    </location>
</feature>
<evidence type="ECO:0000259" key="4">
    <source>
        <dbReference type="PROSITE" id="PS50977"/>
    </source>
</evidence>
<dbReference type="InterPro" id="IPR001647">
    <property type="entry name" value="HTH_TetR"/>
</dbReference>
<dbReference type="PANTHER" id="PTHR30055:SF235">
    <property type="entry name" value="TRANSCRIPTIONAL REGULATORY PROTEIN"/>
    <property type="match status" value="1"/>
</dbReference>
<dbReference type="Pfam" id="PF00440">
    <property type="entry name" value="TetR_N"/>
    <property type="match status" value="1"/>
</dbReference>
<evidence type="ECO:0000256" key="3">
    <source>
        <dbReference type="SAM" id="MobiDB-lite"/>
    </source>
</evidence>
<dbReference type="AlphaFoldDB" id="A0A075X9G7"/>
<reference evidence="5" key="1">
    <citation type="journal article" date="2015" name="Appl. Environ. Microbiol.">
        <title>Molecular mechanism of nicotine degradation by a newly isolated strain, Ochrobactrum sp. strain SJY1.</title>
        <authorList>
            <person name="Yu H."/>
            <person name="Tang H."/>
            <person name="Zhu X."/>
            <person name="Li Y."/>
            <person name="Xu P."/>
        </authorList>
    </citation>
    <scope>NUCLEOTIDE SEQUENCE</scope>
    <source>
        <strain evidence="5">SJY1</strain>
    </source>
</reference>
<protein>
    <submittedName>
        <fullName evidence="5">Transcriptional regulator tetr family</fullName>
    </submittedName>
</protein>
<dbReference type="InterPro" id="IPR041586">
    <property type="entry name" value="PsrA_TetR_C"/>
</dbReference>
<dbReference type="EMBL" id="KM065745">
    <property type="protein sequence ID" value="AIH15808.1"/>
    <property type="molecule type" value="Genomic_DNA"/>
</dbReference>
<dbReference type="InterPro" id="IPR050109">
    <property type="entry name" value="HTH-type_TetR-like_transc_reg"/>
</dbReference>
<dbReference type="PANTHER" id="PTHR30055">
    <property type="entry name" value="HTH-TYPE TRANSCRIPTIONAL REGULATOR RUTR"/>
    <property type="match status" value="1"/>
</dbReference>
<dbReference type="GO" id="GO:0000976">
    <property type="term" value="F:transcription cis-regulatory region binding"/>
    <property type="evidence" value="ECO:0007669"/>
    <property type="project" value="TreeGrafter"/>
</dbReference>
<evidence type="ECO:0000313" key="5">
    <source>
        <dbReference type="EMBL" id="AIH15808.1"/>
    </source>
</evidence>
<dbReference type="InterPro" id="IPR036271">
    <property type="entry name" value="Tet_transcr_reg_TetR-rel_C_sf"/>
</dbReference>
<proteinExistence type="predicted"/>
<dbReference type="SUPFAM" id="SSF46689">
    <property type="entry name" value="Homeodomain-like"/>
    <property type="match status" value="1"/>
</dbReference>
<dbReference type="SUPFAM" id="SSF48498">
    <property type="entry name" value="Tetracyclin repressor-like, C-terminal domain"/>
    <property type="match status" value="1"/>
</dbReference>
<accession>A0A075X9G7</accession>
<feature type="compositionally biased region" description="Basic residues" evidence="3">
    <location>
        <begin position="1"/>
        <end position="13"/>
    </location>
</feature>
<dbReference type="Gene3D" id="1.10.357.10">
    <property type="entry name" value="Tetracycline Repressor, domain 2"/>
    <property type="match status" value="1"/>
</dbReference>
<keyword evidence="1 2" id="KW-0238">DNA-binding</keyword>
<dbReference type="GO" id="GO:0003700">
    <property type="term" value="F:DNA-binding transcription factor activity"/>
    <property type="evidence" value="ECO:0007669"/>
    <property type="project" value="TreeGrafter"/>
</dbReference>
<name>A0A075X9G7_9HYPH</name>
<dbReference type="PRINTS" id="PR00455">
    <property type="entry name" value="HTHTETR"/>
</dbReference>
<sequence length="222" mass="25129">MRKQPHQRRRPGRPSHDGDLKETILDHAEIVFAERGYSGAKTREIAANAGVNQALIRYYFGDKESLFDEVFRRRGGILSGTRHVLLDKLLEEAERPAVEAIVKAYLQPQWDMKYSNENGASFVRLQARLHAEQEEHALRLRREVYDASVRRYIDALQTAMPGIPRDLLSVRMAFLVGTYMFMLNDLGRIGDLTEGKVSSLSKEAMLENLVAFLSAGLRAPAS</sequence>
<feature type="region of interest" description="Disordered" evidence="3">
    <location>
        <begin position="1"/>
        <end position="20"/>
    </location>
</feature>
<organism evidence="5">
    <name type="scientific">Ochrobactrum sp. SJY1</name>
    <dbReference type="NCBI Taxonomy" id="1526653"/>
    <lineage>
        <taxon>Bacteria</taxon>
        <taxon>Pseudomonadati</taxon>
        <taxon>Pseudomonadota</taxon>
        <taxon>Alphaproteobacteria</taxon>
        <taxon>Hyphomicrobiales</taxon>
        <taxon>Brucellaceae</taxon>
        <taxon>Brucella/Ochrobactrum group</taxon>
        <taxon>Ochrobactrum</taxon>
    </lineage>
</organism>
<evidence type="ECO:0000256" key="2">
    <source>
        <dbReference type="PROSITE-ProRule" id="PRU00335"/>
    </source>
</evidence>
<evidence type="ECO:0000256" key="1">
    <source>
        <dbReference type="ARBA" id="ARBA00023125"/>
    </source>
</evidence>
<dbReference type="InterPro" id="IPR009057">
    <property type="entry name" value="Homeodomain-like_sf"/>
</dbReference>
<dbReference type="PROSITE" id="PS50977">
    <property type="entry name" value="HTH_TETR_2"/>
    <property type="match status" value="1"/>
</dbReference>